<organism evidence="2 3">
    <name type="scientific">Peronospora matthiolae</name>
    <dbReference type="NCBI Taxonomy" id="2874970"/>
    <lineage>
        <taxon>Eukaryota</taxon>
        <taxon>Sar</taxon>
        <taxon>Stramenopiles</taxon>
        <taxon>Oomycota</taxon>
        <taxon>Peronosporomycetes</taxon>
        <taxon>Peronosporales</taxon>
        <taxon>Peronosporaceae</taxon>
        <taxon>Peronospora</taxon>
    </lineage>
</organism>
<proteinExistence type="predicted"/>
<name>A0AAV1UUV3_9STRA</name>
<sequence>MQLYGFGVLVSRQHYHARKRSGEPPVYYLYRINVSGLMAKIKIKDGPIKVQKEHVEHYIET</sequence>
<dbReference type="AlphaFoldDB" id="A0AAV1UUV3"/>
<reference evidence="2" key="1">
    <citation type="submission" date="2024-01" db="EMBL/GenBank/DDBJ databases">
        <authorList>
            <person name="Webb A."/>
        </authorList>
    </citation>
    <scope>NUCLEOTIDE SEQUENCE</scope>
    <source>
        <strain evidence="2">Pm1</strain>
    </source>
</reference>
<dbReference type="EMBL" id="CAKLBY020000226">
    <property type="protein sequence ID" value="CAK7937180.1"/>
    <property type="molecule type" value="Genomic_DNA"/>
</dbReference>
<evidence type="ECO:0000313" key="3">
    <source>
        <dbReference type="Proteomes" id="UP001162060"/>
    </source>
</evidence>
<gene>
    <name evidence="1" type="ORF">PM001_LOCUS22330</name>
    <name evidence="2" type="ORF">PM001_LOCUS22335</name>
</gene>
<accession>A0AAV1UUV3</accession>
<protein>
    <submittedName>
        <fullName evidence="2">Uncharacterized protein</fullName>
    </submittedName>
</protein>
<comment type="caution">
    <text evidence="2">The sequence shown here is derived from an EMBL/GenBank/DDBJ whole genome shotgun (WGS) entry which is preliminary data.</text>
</comment>
<dbReference type="EMBL" id="CAKLBY020000226">
    <property type="protein sequence ID" value="CAK7937185.1"/>
    <property type="molecule type" value="Genomic_DNA"/>
</dbReference>
<evidence type="ECO:0000313" key="1">
    <source>
        <dbReference type="EMBL" id="CAK7937180.1"/>
    </source>
</evidence>
<evidence type="ECO:0000313" key="2">
    <source>
        <dbReference type="EMBL" id="CAK7937185.1"/>
    </source>
</evidence>
<dbReference type="Proteomes" id="UP001162060">
    <property type="component" value="Unassembled WGS sequence"/>
</dbReference>